<comment type="caution">
    <text evidence="2">The sequence shown here is derived from an EMBL/GenBank/DDBJ whole genome shotgun (WGS) entry which is preliminary data.</text>
</comment>
<name>A0A0G0UBS4_9BACT</name>
<dbReference type="SUPFAM" id="SSF55608">
    <property type="entry name" value="Homing endonucleases"/>
    <property type="match status" value="1"/>
</dbReference>
<dbReference type="GO" id="GO:0016539">
    <property type="term" value="P:intein-mediated protein splicing"/>
    <property type="evidence" value="ECO:0007669"/>
    <property type="project" value="InterPro"/>
</dbReference>
<evidence type="ECO:0000259" key="1">
    <source>
        <dbReference type="PROSITE" id="PS50819"/>
    </source>
</evidence>
<gene>
    <name evidence="2" type="ORF">UU34_C0015G0008</name>
</gene>
<dbReference type="InterPro" id="IPR006142">
    <property type="entry name" value="INTEIN"/>
</dbReference>
<accession>A0A0G0UBS4</accession>
<dbReference type="PROSITE" id="PS50819">
    <property type="entry name" value="INTEIN_ENDONUCLEASE"/>
    <property type="match status" value="1"/>
</dbReference>
<dbReference type="Proteomes" id="UP000034854">
    <property type="component" value="Unassembled WGS sequence"/>
</dbReference>
<reference evidence="2 3" key="1">
    <citation type="journal article" date="2015" name="Nature">
        <title>rRNA introns, odd ribosomes, and small enigmatic genomes across a large radiation of phyla.</title>
        <authorList>
            <person name="Brown C.T."/>
            <person name="Hug L.A."/>
            <person name="Thomas B.C."/>
            <person name="Sharon I."/>
            <person name="Castelle C.J."/>
            <person name="Singh A."/>
            <person name="Wilkins M.J."/>
            <person name="Williams K.H."/>
            <person name="Banfield J.F."/>
        </authorList>
    </citation>
    <scope>NUCLEOTIDE SEQUENCE [LARGE SCALE GENOMIC DNA]</scope>
</reference>
<dbReference type="EMBL" id="LCAG01000015">
    <property type="protein sequence ID" value="KKR86413.1"/>
    <property type="molecule type" value="Genomic_DNA"/>
</dbReference>
<evidence type="ECO:0000313" key="3">
    <source>
        <dbReference type="Proteomes" id="UP000034854"/>
    </source>
</evidence>
<dbReference type="InterPro" id="IPR027434">
    <property type="entry name" value="Homing_endonucl"/>
</dbReference>
<feature type="domain" description="DOD-type homing endonuclease" evidence="1">
    <location>
        <begin position="142"/>
        <end position="290"/>
    </location>
</feature>
<protein>
    <recommendedName>
        <fullName evidence="1">DOD-type homing endonuclease domain-containing protein</fullName>
    </recommendedName>
</protein>
<dbReference type="Gene3D" id="3.10.28.10">
    <property type="entry name" value="Homing endonucleases"/>
    <property type="match status" value="1"/>
</dbReference>
<proteinExistence type="predicted"/>
<dbReference type="GO" id="GO:0004519">
    <property type="term" value="F:endonuclease activity"/>
    <property type="evidence" value="ECO:0007669"/>
    <property type="project" value="InterPro"/>
</dbReference>
<sequence>MENRYKLPKNIQTGYFNNLERTANPKGDQLAVLFGVVGRTYRDWKRGKFAIPTRVVEIIEQKFHVDFPYSKAQALSKWQESKRIVSSKGGIALFLKRGGPGTLEGRKKGGKRALALLRERGIIPIEKLFFAPKHYSIKLAELIGILLGDGHIGKEQWSITLNATADKLYSTYVMDLIKDLFLLSPSILHRKKINVFVIYGGGKKNIEYFQKIGLHIGNKIKLQVGVPDWILHHSQYRKACLRGLMDTDGGIFIHKYVVHKKLYSYTKLCFSNRSIPLVNFVYDTLAMLKLQPRLNMGSQTKRVWLYDQDKVNEYLHVVTTHNPRLLKNIGGVR</sequence>
<dbReference type="PRINTS" id="PR00379">
    <property type="entry name" value="INTEIN"/>
</dbReference>
<dbReference type="InterPro" id="IPR004042">
    <property type="entry name" value="Intein_endonuc_central"/>
</dbReference>
<organism evidence="2 3">
    <name type="scientific">Candidatus Curtissbacteria bacterium GW2011_GWA1_41_11</name>
    <dbReference type="NCBI Taxonomy" id="1618409"/>
    <lineage>
        <taxon>Bacteria</taxon>
        <taxon>Candidatus Curtissiibacteriota</taxon>
    </lineage>
</organism>
<evidence type="ECO:0000313" key="2">
    <source>
        <dbReference type="EMBL" id="KKR86413.1"/>
    </source>
</evidence>
<dbReference type="AlphaFoldDB" id="A0A0G0UBS4"/>